<protein>
    <recommendedName>
        <fullName evidence="7">C2H2-type domain-containing protein</fullName>
    </recommendedName>
</protein>
<proteinExistence type="predicted"/>
<keyword evidence="3 5" id="KW-0863">Zinc-finger</keyword>
<accession>A0ABN9DYQ1</accession>
<keyword evidence="9" id="KW-1185">Reference proteome</keyword>
<name>A0ABN9DYQ1_9NEOB</name>
<dbReference type="InterPro" id="IPR013087">
    <property type="entry name" value="Znf_C2H2_type"/>
</dbReference>
<dbReference type="EMBL" id="CATNWA010014892">
    <property type="protein sequence ID" value="CAI9577129.1"/>
    <property type="molecule type" value="Genomic_DNA"/>
</dbReference>
<evidence type="ECO:0000313" key="9">
    <source>
        <dbReference type="Proteomes" id="UP001162483"/>
    </source>
</evidence>
<evidence type="ECO:0000256" key="2">
    <source>
        <dbReference type="ARBA" id="ARBA00022737"/>
    </source>
</evidence>
<dbReference type="PROSITE" id="PS50157">
    <property type="entry name" value="ZINC_FINGER_C2H2_2"/>
    <property type="match status" value="5"/>
</dbReference>
<dbReference type="PANTHER" id="PTHR23234">
    <property type="entry name" value="ZNF44 PROTEIN"/>
    <property type="match status" value="1"/>
</dbReference>
<organism evidence="8 9">
    <name type="scientific">Staurois parvus</name>
    <dbReference type="NCBI Taxonomy" id="386267"/>
    <lineage>
        <taxon>Eukaryota</taxon>
        <taxon>Metazoa</taxon>
        <taxon>Chordata</taxon>
        <taxon>Craniata</taxon>
        <taxon>Vertebrata</taxon>
        <taxon>Euteleostomi</taxon>
        <taxon>Amphibia</taxon>
        <taxon>Batrachia</taxon>
        <taxon>Anura</taxon>
        <taxon>Neobatrachia</taxon>
        <taxon>Ranoidea</taxon>
        <taxon>Ranidae</taxon>
        <taxon>Staurois</taxon>
    </lineage>
</organism>
<dbReference type="Pfam" id="PF00096">
    <property type="entry name" value="zf-C2H2"/>
    <property type="match status" value="5"/>
</dbReference>
<keyword evidence="1" id="KW-0479">Metal-binding</keyword>
<dbReference type="Gene3D" id="3.30.160.60">
    <property type="entry name" value="Classic Zinc Finger"/>
    <property type="match status" value="5"/>
</dbReference>
<dbReference type="SMART" id="SM00355">
    <property type="entry name" value="ZnF_C2H2"/>
    <property type="match status" value="5"/>
</dbReference>
<dbReference type="InterPro" id="IPR036236">
    <property type="entry name" value="Znf_C2H2_sf"/>
</dbReference>
<feature type="region of interest" description="Disordered" evidence="6">
    <location>
        <begin position="1"/>
        <end position="66"/>
    </location>
</feature>
<feature type="domain" description="C2H2-type" evidence="7">
    <location>
        <begin position="324"/>
        <end position="351"/>
    </location>
</feature>
<evidence type="ECO:0000313" key="8">
    <source>
        <dbReference type="EMBL" id="CAI9577129.1"/>
    </source>
</evidence>
<keyword evidence="2" id="KW-0677">Repeat</keyword>
<evidence type="ECO:0000256" key="3">
    <source>
        <dbReference type="ARBA" id="ARBA00022771"/>
    </source>
</evidence>
<gene>
    <name evidence="8" type="ORF">SPARVUS_LOCUS8632330</name>
</gene>
<feature type="compositionally biased region" description="Basic and acidic residues" evidence="6">
    <location>
        <begin position="55"/>
        <end position="64"/>
    </location>
</feature>
<comment type="caution">
    <text evidence="8">The sequence shown here is derived from an EMBL/GenBank/DDBJ whole genome shotgun (WGS) entry which is preliminary data.</text>
</comment>
<sequence length="354" mass="40454">MDPVMGTHQGDVPHPLYSRDSTQERPTTPHHHQVDGSSNGNPPERCPRPLYSRDSTQEDGRDYQKSLNVVMVESHFKEEEEEVPIDTREDELDGNALRKYPKPWHSMEVCTEEEGTGTEDDEGGILGGLNVIIKSEEEEEVVIKDEEEATDIVPVDLQKKTSQDYRTANDNKSKDYLSMWKSDDVSEWGAKSMAGPNILTINHRTMTGEKPFSCSECGGFFKHKSSLVLHRRIHSGEKPYSCSECGKQFIQKANYLRHQRLHTGEKPYKCTECGKEYAQKQSLVMHQKFHAENEPFSCPECGANFIRQSHLVNHRKTHKGLRRYTCPDCGDFFMLRSSLVIHQRVHSAEKPFSS</sequence>
<evidence type="ECO:0000256" key="1">
    <source>
        <dbReference type="ARBA" id="ARBA00022723"/>
    </source>
</evidence>
<dbReference type="SUPFAM" id="SSF57667">
    <property type="entry name" value="beta-beta-alpha zinc fingers"/>
    <property type="match status" value="3"/>
</dbReference>
<dbReference type="InterPro" id="IPR050758">
    <property type="entry name" value="Znf_C2H2-type"/>
</dbReference>
<evidence type="ECO:0000259" key="7">
    <source>
        <dbReference type="PROSITE" id="PS50157"/>
    </source>
</evidence>
<feature type="domain" description="C2H2-type" evidence="7">
    <location>
        <begin position="212"/>
        <end position="239"/>
    </location>
</feature>
<dbReference type="Proteomes" id="UP001162483">
    <property type="component" value="Unassembled WGS sequence"/>
</dbReference>
<reference evidence="8" key="1">
    <citation type="submission" date="2023-05" db="EMBL/GenBank/DDBJ databases">
        <authorList>
            <person name="Stuckert A."/>
        </authorList>
    </citation>
    <scope>NUCLEOTIDE SEQUENCE</scope>
</reference>
<evidence type="ECO:0000256" key="5">
    <source>
        <dbReference type="PROSITE-ProRule" id="PRU00042"/>
    </source>
</evidence>
<evidence type="ECO:0000256" key="6">
    <source>
        <dbReference type="SAM" id="MobiDB-lite"/>
    </source>
</evidence>
<dbReference type="PANTHER" id="PTHR23234:SF10">
    <property type="entry name" value="RIKEN CDNA 6720489N17 GENE-RELATED"/>
    <property type="match status" value="1"/>
</dbReference>
<dbReference type="PROSITE" id="PS00028">
    <property type="entry name" value="ZINC_FINGER_C2H2_1"/>
    <property type="match status" value="5"/>
</dbReference>
<evidence type="ECO:0000256" key="4">
    <source>
        <dbReference type="ARBA" id="ARBA00022833"/>
    </source>
</evidence>
<feature type="domain" description="C2H2-type" evidence="7">
    <location>
        <begin position="296"/>
        <end position="323"/>
    </location>
</feature>
<feature type="domain" description="C2H2-type" evidence="7">
    <location>
        <begin position="268"/>
        <end position="295"/>
    </location>
</feature>
<keyword evidence="4" id="KW-0862">Zinc</keyword>
<feature type="domain" description="C2H2-type" evidence="7">
    <location>
        <begin position="240"/>
        <end position="267"/>
    </location>
</feature>